<dbReference type="RefSeq" id="WP_074640585.1">
    <property type="nucleotide sequence ID" value="NZ_FOFU01000001.1"/>
</dbReference>
<dbReference type="Proteomes" id="UP000182360">
    <property type="component" value="Unassembled WGS sequence"/>
</dbReference>
<name>A0A1H9AWL9_9SPIR</name>
<evidence type="ECO:0000313" key="1">
    <source>
        <dbReference type="EMBL" id="SEP81184.1"/>
    </source>
</evidence>
<accession>A0A1H9AWL9</accession>
<proteinExistence type="predicted"/>
<dbReference type="AlphaFoldDB" id="A0A1H9AWL9"/>
<gene>
    <name evidence="1" type="ORF">SAMN04487977_101499</name>
</gene>
<evidence type="ECO:0000313" key="2">
    <source>
        <dbReference type="Proteomes" id="UP000182360"/>
    </source>
</evidence>
<keyword evidence="2" id="KW-1185">Reference proteome</keyword>
<organism evidence="1 2">
    <name type="scientific">Treponema bryantii</name>
    <dbReference type="NCBI Taxonomy" id="163"/>
    <lineage>
        <taxon>Bacteria</taxon>
        <taxon>Pseudomonadati</taxon>
        <taxon>Spirochaetota</taxon>
        <taxon>Spirochaetia</taxon>
        <taxon>Spirochaetales</taxon>
        <taxon>Treponemataceae</taxon>
        <taxon>Treponema</taxon>
    </lineage>
</organism>
<protein>
    <submittedName>
        <fullName evidence="1">Uncharacterized protein</fullName>
    </submittedName>
</protein>
<dbReference type="EMBL" id="FOFU01000001">
    <property type="protein sequence ID" value="SEP81184.1"/>
    <property type="molecule type" value="Genomic_DNA"/>
</dbReference>
<reference evidence="1 2" key="1">
    <citation type="submission" date="2016-10" db="EMBL/GenBank/DDBJ databases">
        <authorList>
            <person name="de Groot N.N."/>
        </authorList>
    </citation>
    <scope>NUCLEOTIDE SEQUENCE [LARGE SCALE GENOMIC DNA]</scope>
    <source>
        <strain evidence="1 2">B25</strain>
    </source>
</reference>
<sequence>MTNRELLQKAMPLYSLSEEQWNEILEVKTRLSGSALSALETLVSNQAKLEVMTNYIDYFFDSLDKKITEKSFKIQTA</sequence>